<dbReference type="FunFam" id="2.60.40.10:FF:000755">
    <property type="entry name" value="Interleukin 5 receptor subunit alpha"/>
    <property type="match status" value="1"/>
</dbReference>
<dbReference type="GO" id="GO:0002437">
    <property type="term" value="P:inflammatory response to antigenic stimulus"/>
    <property type="evidence" value="ECO:0007669"/>
    <property type="project" value="Ensembl"/>
</dbReference>
<reference evidence="16 17" key="1">
    <citation type="submission" date="2013-03" db="EMBL/GenBank/DDBJ databases">
        <authorList>
            <person name="Warren W."/>
            <person name="Wilson R.K."/>
        </authorList>
    </citation>
    <scope>NUCLEOTIDE SEQUENCE</scope>
</reference>
<proteinExistence type="inferred from homology"/>
<name>A0A2K5UCZ0_MACFA</name>
<dbReference type="GO" id="GO:0009897">
    <property type="term" value="C:external side of plasma membrane"/>
    <property type="evidence" value="ECO:0007669"/>
    <property type="project" value="TreeGrafter"/>
</dbReference>
<evidence type="ECO:0000256" key="8">
    <source>
        <dbReference type="ARBA" id="ARBA00023157"/>
    </source>
</evidence>
<dbReference type="GO" id="GO:0004914">
    <property type="term" value="F:interleukin-5 receptor activity"/>
    <property type="evidence" value="ECO:0007669"/>
    <property type="project" value="Ensembl"/>
</dbReference>
<keyword evidence="3 14" id="KW-0812">Transmembrane</keyword>
<evidence type="ECO:0000256" key="1">
    <source>
        <dbReference type="ARBA" id="ARBA00004479"/>
    </source>
</evidence>
<dbReference type="SUPFAM" id="SSF49265">
    <property type="entry name" value="Fibronectin type III"/>
    <property type="match status" value="2"/>
</dbReference>
<dbReference type="FunFam" id="2.60.40.10:FF:000741">
    <property type="entry name" value="Interleukin 5 receptor subunit alpha"/>
    <property type="match status" value="1"/>
</dbReference>
<reference evidence="16" key="2">
    <citation type="submission" date="2025-08" db="UniProtKB">
        <authorList>
            <consortium name="Ensembl"/>
        </authorList>
    </citation>
    <scope>IDENTIFICATION</scope>
</reference>
<comment type="subunit">
    <text evidence="12">Interacts with IL5. Interacts with CSF2RB. Interacts with JAK2. Interacts with SDCBP.</text>
</comment>
<comment type="function">
    <text evidence="11">Cell surface receptor that plays an important role in the survival, differentiation, and chemotaxis of eosinophils. Acts by forming a heterodimeric receptor with CSF2RB subunit and subsequently binding to interleukin-5. In unstimulated conditions, interacts constitutively with JAK2. Heterodimeric receptor activation leads to JAK2 stimulation and subsequent activation of the JAK-STAT pathway.</text>
</comment>
<dbReference type="InterPro" id="IPR003532">
    <property type="entry name" value="Short_hematopoietin_rcpt_2_CS"/>
</dbReference>
<dbReference type="InterPro" id="IPR013783">
    <property type="entry name" value="Ig-like_fold"/>
</dbReference>
<dbReference type="InterPro" id="IPR036116">
    <property type="entry name" value="FN3_sf"/>
</dbReference>
<dbReference type="AlphaFoldDB" id="A0A2K5UCZ0"/>
<dbReference type="Proteomes" id="UP000233100">
    <property type="component" value="Chromosome 2"/>
</dbReference>
<gene>
    <name evidence="16" type="primary">IL5RA</name>
</gene>
<evidence type="ECO:0000256" key="9">
    <source>
        <dbReference type="ARBA" id="ARBA00023170"/>
    </source>
</evidence>
<reference evidence="16" key="3">
    <citation type="submission" date="2025-09" db="UniProtKB">
        <authorList>
            <consortium name="Ensembl"/>
        </authorList>
    </citation>
    <scope>IDENTIFICATION</scope>
</reference>
<keyword evidence="10" id="KW-0325">Glycoprotein</keyword>
<keyword evidence="6 14" id="KW-1133">Transmembrane helix</keyword>
<dbReference type="FunFam" id="2.60.40.10:FF:000818">
    <property type="entry name" value="Interleukin 5 receptor subunit alpha"/>
    <property type="match status" value="1"/>
</dbReference>
<dbReference type="GeneTree" id="ENSGT00940000160890"/>
<dbReference type="Bgee" id="ENSMFAG00000006030">
    <property type="expression patterns" value="Expressed in bone marrow"/>
</dbReference>
<evidence type="ECO:0000256" key="10">
    <source>
        <dbReference type="ARBA" id="ARBA00023180"/>
    </source>
</evidence>
<organism evidence="16 17">
    <name type="scientific">Macaca fascicularis</name>
    <name type="common">Crab-eating macaque</name>
    <name type="synonym">Cynomolgus monkey</name>
    <dbReference type="NCBI Taxonomy" id="9541"/>
    <lineage>
        <taxon>Eukaryota</taxon>
        <taxon>Metazoa</taxon>
        <taxon>Chordata</taxon>
        <taxon>Craniata</taxon>
        <taxon>Vertebrata</taxon>
        <taxon>Euteleostomi</taxon>
        <taxon>Mammalia</taxon>
        <taxon>Eutheria</taxon>
        <taxon>Euarchontoglires</taxon>
        <taxon>Primates</taxon>
        <taxon>Haplorrhini</taxon>
        <taxon>Catarrhini</taxon>
        <taxon>Cercopithecidae</taxon>
        <taxon>Cercopithecinae</taxon>
        <taxon>Macaca</taxon>
    </lineage>
</organism>
<evidence type="ECO:0000256" key="7">
    <source>
        <dbReference type="ARBA" id="ARBA00023136"/>
    </source>
</evidence>
<evidence type="ECO:0000256" key="4">
    <source>
        <dbReference type="ARBA" id="ARBA00022729"/>
    </source>
</evidence>
<evidence type="ECO:0000256" key="12">
    <source>
        <dbReference type="ARBA" id="ARBA00061948"/>
    </source>
</evidence>
<dbReference type="Pfam" id="PF09240">
    <property type="entry name" value="IL6Ra-bind"/>
    <property type="match status" value="1"/>
</dbReference>
<comment type="subcellular location">
    <subcellularLocation>
        <location evidence="1">Membrane</location>
        <topology evidence="1">Single-pass type I membrane protein</topology>
    </subcellularLocation>
</comment>
<evidence type="ECO:0000256" key="5">
    <source>
        <dbReference type="ARBA" id="ARBA00022737"/>
    </source>
</evidence>
<keyword evidence="5" id="KW-0677">Repeat</keyword>
<protein>
    <recommendedName>
        <fullName evidence="13">Interleukin-5 receptor subunit alpha</fullName>
    </recommendedName>
</protein>
<evidence type="ECO:0000256" key="6">
    <source>
        <dbReference type="ARBA" id="ARBA00022989"/>
    </source>
</evidence>
<sequence>MPRLLCVFTLGYHISSSRFFLIAQLFQGDRNIVFIFPGSISTFFNSFVTCSLLGKKKKKEKLFKVKVPQVDSGLDMIIMAPVLLILLGATEILQADLLPDDKISLLPPVNFTIKVTGLAQVLLRWEPNPDQEQRNVNLEYQVKINAPKEDDYETRITESKCVTILHKGFSASVRTILQNDHSLLASSWASAELHAPPGSPGTSVVNLTCTTNTTADNYSHLRPYQVSLHCTWLVGTDAPEDTQYFLYYRYGSWTEECQEYSKDSMGRNIACWFPRTFIHSRGRDWLAVLVNGSSKHSAIKPFDQLFALHAIDQINPPLNVTAEIKGTRLSIQWEKPVSAFPIHCFDYEVKIHNARNGYLQIEKMMTNAFISIIDDLSKYDVQVRAAVSSMCREAGLWSEWSQPIYVGKDEHKPLRQWFLIVLMATICFILLILLLICRICHLWIKLFPPIPAPKSNIKDLFVTANYEKAGSVETEIEVISYIEKPGVETLEDSVF</sequence>
<keyword evidence="4" id="KW-0732">Signal</keyword>
<evidence type="ECO:0000256" key="11">
    <source>
        <dbReference type="ARBA" id="ARBA00057788"/>
    </source>
</evidence>
<dbReference type="InterPro" id="IPR015321">
    <property type="entry name" value="TypeI_recpt_CBD"/>
</dbReference>
<keyword evidence="8" id="KW-1015">Disulfide bond</keyword>
<evidence type="ECO:0000256" key="3">
    <source>
        <dbReference type="ARBA" id="ARBA00022692"/>
    </source>
</evidence>
<dbReference type="Ensembl" id="ENSMFAT00000039653.2">
    <property type="protein sequence ID" value="ENSMFAP00000010231.2"/>
    <property type="gene ID" value="ENSMFAG00000006030.2"/>
</dbReference>
<dbReference type="Gene3D" id="2.60.40.10">
    <property type="entry name" value="Immunoglobulins"/>
    <property type="match status" value="3"/>
</dbReference>
<accession>A0A2K5UCZ0</accession>
<dbReference type="PANTHER" id="PTHR23037">
    <property type="entry name" value="CYTOKINE RECEPTOR"/>
    <property type="match status" value="1"/>
</dbReference>
<dbReference type="PANTHER" id="PTHR23037:SF46">
    <property type="entry name" value="INTERLEUKIN 5 RECEPTOR SUBUNIT ALPHA"/>
    <property type="match status" value="1"/>
</dbReference>
<keyword evidence="17" id="KW-1185">Reference proteome</keyword>
<dbReference type="GO" id="GO:0030222">
    <property type="term" value="P:eosinophil differentiation"/>
    <property type="evidence" value="ECO:0007669"/>
    <property type="project" value="Ensembl"/>
</dbReference>
<feature type="transmembrane region" description="Helical" evidence="14">
    <location>
        <begin position="417"/>
        <end position="437"/>
    </location>
</feature>
<feature type="domain" description="Type I cytokine receptor cytokine-binding" evidence="15">
    <location>
        <begin position="206"/>
        <end position="311"/>
    </location>
</feature>
<keyword evidence="9" id="KW-0675">Receptor</keyword>
<dbReference type="GO" id="GO:0032674">
    <property type="term" value="P:regulation of interleukin-5 production"/>
    <property type="evidence" value="ECO:0007669"/>
    <property type="project" value="Ensembl"/>
</dbReference>
<feature type="transmembrane region" description="Helical" evidence="14">
    <location>
        <begin position="32"/>
        <end position="53"/>
    </location>
</feature>
<evidence type="ECO:0000256" key="13">
    <source>
        <dbReference type="ARBA" id="ARBA00067677"/>
    </source>
</evidence>
<comment type="similarity">
    <text evidence="2">Belongs to the type I cytokine receptor family. Type 5 subfamily.</text>
</comment>
<evidence type="ECO:0000256" key="14">
    <source>
        <dbReference type="SAM" id="Phobius"/>
    </source>
</evidence>
<dbReference type="PROSITE" id="PS01356">
    <property type="entry name" value="HEMATOPO_REC_S_F2"/>
    <property type="match status" value="1"/>
</dbReference>
<evidence type="ECO:0000256" key="2">
    <source>
        <dbReference type="ARBA" id="ARBA00008159"/>
    </source>
</evidence>
<evidence type="ECO:0000259" key="15">
    <source>
        <dbReference type="Pfam" id="PF09240"/>
    </source>
</evidence>
<evidence type="ECO:0000313" key="16">
    <source>
        <dbReference type="Ensembl" id="ENSMFAP00000010231.2"/>
    </source>
</evidence>
<keyword evidence="7 14" id="KW-0472">Membrane</keyword>
<evidence type="ECO:0000313" key="17">
    <source>
        <dbReference type="Proteomes" id="UP000233100"/>
    </source>
</evidence>